<comment type="caution">
    <text evidence="3">The sequence shown here is derived from an EMBL/GenBank/DDBJ whole genome shotgun (WGS) entry which is preliminary data.</text>
</comment>
<gene>
    <name evidence="3" type="ORF">A3H60_00490</name>
</gene>
<feature type="region of interest" description="Disordered" evidence="1">
    <location>
        <begin position="143"/>
        <end position="194"/>
    </location>
</feature>
<keyword evidence="2" id="KW-0472">Membrane</keyword>
<feature type="transmembrane region" description="Helical" evidence="2">
    <location>
        <begin position="71"/>
        <end position="95"/>
    </location>
</feature>
<keyword evidence="2" id="KW-1133">Transmembrane helix</keyword>
<sequence>MQDEKKGLNNTTIVLMICVALFYDALQWLLGFIFMGWLVTIFAGLTFYVWFKTRGMSFMKPKRFATFGGSFIIELIPIVGDILPTWTASITYLALDSKIKKVVGKIPGGEMAITAANNKMIRNKNMAQVNNMQRLTPMSKDKFDERRNKQKVELDKRTESERKEREERYKLYEERRQKQRETEERYGGHEKYNKDLTDLKYKYGTADKKEKDLADLAYKYKDSSRN</sequence>
<evidence type="ECO:0000256" key="2">
    <source>
        <dbReference type="SAM" id="Phobius"/>
    </source>
</evidence>
<accession>A0A1G2UKC6</accession>
<dbReference type="EMBL" id="MHWP01000026">
    <property type="protein sequence ID" value="OHB09851.1"/>
    <property type="molecule type" value="Genomic_DNA"/>
</dbReference>
<proteinExistence type="predicted"/>
<dbReference type="Proteomes" id="UP000177202">
    <property type="component" value="Unassembled WGS sequence"/>
</dbReference>
<protein>
    <submittedName>
        <fullName evidence="3">Uncharacterized protein</fullName>
    </submittedName>
</protein>
<evidence type="ECO:0000313" key="4">
    <source>
        <dbReference type="Proteomes" id="UP000177202"/>
    </source>
</evidence>
<evidence type="ECO:0000256" key="1">
    <source>
        <dbReference type="SAM" id="MobiDB-lite"/>
    </source>
</evidence>
<reference evidence="3 4" key="1">
    <citation type="journal article" date="2016" name="Nat. Commun.">
        <title>Thousands of microbial genomes shed light on interconnected biogeochemical processes in an aquifer system.</title>
        <authorList>
            <person name="Anantharaman K."/>
            <person name="Brown C.T."/>
            <person name="Hug L.A."/>
            <person name="Sharon I."/>
            <person name="Castelle C.J."/>
            <person name="Probst A.J."/>
            <person name="Thomas B.C."/>
            <person name="Singh A."/>
            <person name="Wilkins M.J."/>
            <person name="Karaoz U."/>
            <person name="Brodie E.L."/>
            <person name="Williams K.H."/>
            <person name="Hubbard S.S."/>
            <person name="Banfield J.F."/>
        </authorList>
    </citation>
    <scope>NUCLEOTIDE SEQUENCE [LARGE SCALE GENOMIC DNA]</scope>
</reference>
<feature type="transmembrane region" description="Helical" evidence="2">
    <location>
        <begin position="7"/>
        <end position="23"/>
    </location>
</feature>
<feature type="transmembrane region" description="Helical" evidence="2">
    <location>
        <begin position="29"/>
        <end position="51"/>
    </location>
</feature>
<keyword evidence="2" id="KW-0812">Transmembrane</keyword>
<organism evidence="3 4">
    <name type="scientific">Candidatus Zambryskibacteria bacterium RIFCSPLOWO2_02_FULL_44_12b</name>
    <dbReference type="NCBI Taxonomy" id="1802772"/>
    <lineage>
        <taxon>Bacteria</taxon>
        <taxon>Candidatus Zambryskiibacteriota</taxon>
    </lineage>
</organism>
<dbReference type="AlphaFoldDB" id="A0A1G2UKC6"/>
<dbReference type="STRING" id="1802772.A3H60_00490"/>
<name>A0A1G2UKC6_9BACT</name>
<evidence type="ECO:0000313" key="3">
    <source>
        <dbReference type="EMBL" id="OHB09851.1"/>
    </source>
</evidence>